<feature type="region of interest" description="Disordered" evidence="10">
    <location>
        <begin position="1655"/>
        <end position="1685"/>
    </location>
</feature>
<keyword evidence="4" id="KW-0677">Repeat</keyword>
<feature type="compositionally biased region" description="Basic and acidic residues" evidence="10">
    <location>
        <begin position="128"/>
        <end position="138"/>
    </location>
</feature>
<organism evidence="11 12">
    <name type="scientific">Trichonephila clavata</name>
    <name type="common">Joro spider</name>
    <name type="synonym">Nephila clavata</name>
    <dbReference type="NCBI Taxonomy" id="2740835"/>
    <lineage>
        <taxon>Eukaryota</taxon>
        <taxon>Metazoa</taxon>
        <taxon>Ecdysozoa</taxon>
        <taxon>Arthropoda</taxon>
        <taxon>Chelicerata</taxon>
        <taxon>Arachnida</taxon>
        <taxon>Araneae</taxon>
        <taxon>Araneomorphae</taxon>
        <taxon>Entelegynae</taxon>
        <taxon>Araneoidea</taxon>
        <taxon>Nephilidae</taxon>
        <taxon>Trichonephila</taxon>
    </lineage>
</organism>
<keyword evidence="8" id="KW-0804">Transcription</keyword>
<dbReference type="GO" id="GO:0008270">
    <property type="term" value="F:zinc ion binding"/>
    <property type="evidence" value="ECO:0007669"/>
    <property type="project" value="UniProtKB-KW"/>
</dbReference>
<comment type="similarity">
    <text evidence="2">Belongs to the MYT1 family.</text>
</comment>
<feature type="compositionally biased region" description="Basic and acidic residues" evidence="10">
    <location>
        <begin position="1011"/>
        <end position="1020"/>
    </location>
</feature>
<keyword evidence="6" id="KW-0862">Zinc</keyword>
<keyword evidence="5" id="KW-0863">Zinc-finger</keyword>
<evidence type="ECO:0000256" key="7">
    <source>
        <dbReference type="ARBA" id="ARBA00023015"/>
    </source>
</evidence>
<keyword evidence="3" id="KW-0479">Metal-binding</keyword>
<feature type="region of interest" description="Disordered" evidence="10">
    <location>
        <begin position="1385"/>
        <end position="1408"/>
    </location>
</feature>
<evidence type="ECO:0000256" key="9">
    <source>
        <dbReference type="ARBA" id="ARBA00023242"/>
    </source>
</evidence>
<reference evidence="11" key="1">
    <citation type="submission" date="2020-07" db="EMBL/GenBank/DDBJ databases">
        <title>Multicomponent nature underlies the extraordinary mechanical properties of spider dragline silk.</title>
        <authorList>
            <person name="Kono N."/>
            <person name="Nakamura H."/>
            <person name="Mori M."/>
            <person name="Yoshida Y."/>
            <person name="Ohtoshi R."/>
            <person name="Malay A.D."/>
            <person name="Moran D.A.P."/>
            <person name="Tomita M."/>
            <person name="Numata K."/>
            <person name="Arakawa K."/>
        </authorList>
    </citation>
    <scope>NUCLEOTIDE SEQUENCE</scope>
</reference>
<feature type="region of interest" description="Disordered" evidence="10">
    <location>
        <begin position="38"/>
        <end position="295"/>
    </location>
</feature>
<evidence type="ECO:0000256" key="3">
    <source>
        <dbReference type="ARBA" id="ARBA00022723"/>
    </source>
</evidence>
<feature type="compositionally biased region" description="Basic and acidic residues" evidence="10">
    <location>
        <begin position="1674"/>
        <end position="1685"/>
    </location>
</feature>
<dbReference type="InterPro" id="IPR036060">
    <property type="entry name" value="Znf_C2H2C_sf"/>
</dbReference>
<feature type="region of interest" description="Disordered" evidence="10">
    <location>
        <begin position="856"/>
        <end position="977"/>
    </location>
</feature>
<feature type="compositionally biased region" description="Low complexity" evidence="10">
    <location>
        <begin position="1390"/>
        <end position="1406"/>
    </location>
</feature>
<sequence length="1685" mass="183017">MITKIGIIRANDLDSPHRVAGCPVAAKKRKLLDNSCSEYSVAKTRRSEQKRSTPADSAKVHAETEKRVQGAKVTGGGGARKVAQESHAKSTLLNGGVVSKSKDADTPRSERNHRKTADNKNSGNNSKENPEKRSKKLQETTASSRSSGSPMANSNRKTQNSAIKVEEDSRGSPKLKESANSHVKVENGKNVAPPQGKSKENDSKSPQKKSNAMQNDKRQKSGANNCGSTVPKGIKYEMEDADSDTNNGVEQKLGGIAKSGENKSKSDGSSSKPKSEDNSNAQKKTKSKYEGGEQTMMKIVIKEEPLSSGDEQPPPVISNNVKQAVKGLKTETVLPNTIAKRKESSFKRDCSPKTCYKKTPTEGRQTTDNKQTVENTQITDNRQMTNNRQITDRPITTADSKPTINNRQATDNKQMADIRKTIDNRQMINNRQTIDNRQIMNNRQTVDKKTKPINGGDMCNEKSQNCQIGEKGKNFVNNHCPEPIPPRIEIKKEFPNEVYSEPLQVIPQSTFCGIPVGNVTSYTAPSQREEYQFRQVGNYICTIQNNVRSNQNMTSFSEARLNSGQTLLHSKHQSSPVSYHPEMVDIKSIDQKPFMQTNVQQNSLLLNRVGNVKQANKKPANPRYIPAIKQEVFPNNQACKIEPNIQINHFGVQNYDNNNKPNTYRFNQGNASTEYKPVYNQFTVHKVKPGHLNSINLNFGEEAKLVQEAQEALRSLAAGNGAMEGSASESSAGKSILANRLERMTPEMSKKEVGNVRPRPFQPFPIKYENNNNIKPCTINYNNSPQDPTCVKDTMFTDENRNAATAPSRDEAPRTSKEYDMENLLKIEAECANILAASFGTQPLPPEMICYRRPCSPEEDDKYNSAESSPSPASSPSRSSASRSPSPLSSPSTSPPPHNLREEQQQGKVNKPMAVDVAVGDSFPPPHHEEEEELLLAESGAREVSTTSTNTDFTSSESTQVSSMSPSTLPVSSSTPRRFGMLEERPMTYEDHLLPLPDDDNPLIIDEGGDEATKDSESHLGHTSSQEDNTCSSLMLTAGCMEAMGDDISMGSHSDGSLKDSKCPTPGCNGIGHSTGLYSHHRRCPTPGCTGKGHVNSNRNSHRSLSGCPIAAMEKLVNKEHKFSHKASSSTASSHFQSLSSERVLRPMCYVKQLELQDYKFPNFVNAQTPRTNLSKELEKYNKPQAEFTFDVYRPIAPKPKVTVKTEQEEPPQRPTPIVVKPKPQPGTAFKQFSLEPTSAINLCTKSNGDNVMDLSSSSSRTLHTLDLSANNRCPTGICTSSLSGNSTILHPTPQRPTVLVTPKPIFGAAAPIEQTEPVDFSTGTASNGAPRVGVIAGSLAPLTVHPMAPDPLPMSPPPAIVPHPSPIRSPYSQIQSPITLQASLPSQHPTSLSASLPPQASLPPTSGHPVSMSLATGHHAMGIPAQPQQQCPVRIVSSTTSQQVQSAPSTIQVLSSTPTANLPPSSGIHSSSPSSFTIASLSSSHVPSILASLAQTLVVTAHPQQPSMPIIRNNPSTSTTPTSMTAAACLTLSVTAVLTPTTNSSSPCISTCGNTRQLTLVTPSHDYTVEKDRAPSPKLLKNALTAAKIRESREPVHCPTPGCDGMGHVSGNYATHRSLSGCPHADRCNMQAQHQDLKCPTPGCDGSGHITGNYSSHRSRSGCPRANKSKKFLPMEKIETEPLR</sequence>
<protein>
    <submittedName>
        <fullName evidence="11">Myelin transcription factor 1-like protein</fullName>
    </submittedName>
</protein>
<evidence type="ECO:0000256" key="10">
    <source>
        <dbReference type="SAM" id="MobiDB-lite"/>
    </source>
</evidence>
<keyword evidence="12" id="KW-1185">Reference proteome</keyword>
<accession>A0A8X6HGG7</accession>
<feature type="compositionally biased region" description="Polar residues" evidence="10">
    <location>
        <begin position="139"/>
        <end position="162"/>
    </location>
</feature>
<dbReference type="GO" id="GO:0006355">
    <property type="term" value="P:regulation of DNA-templated transcription"/>
    <property type="evidence" value="ECO:0007669"/>
    <property type="project" value="InterPro"/>
</dbReference>
<keyword evidence="9" id="KW-0539">Nucleus</keyword>
<dbReference type="FunFam" id="4.10.320.30:FF:000001">
    <property type="entry name" value="Myelin transcription factor 1-like, a"/>
    <property type="match status" value="3"/>
</dbReference>
<proteinExistence type="inferred from homology"/>
<evidence type="ECO:0000256" key="5">
    <source>
        <dbReference type="ARBA" id="ARBA00022771"/>
    </source>
</evidence>
<dbReference type="EMBL" id="BMAO01008425">
    <property type="protein sequence ID" value="GFR23327.1"/>
    <property type="molecule type" value="Genomic_DNA"/>
</dbReference>
<dbReference type="Pfam" id="PF01530">
    <property type="entry name" value="zf-C2HC"/>
    <property type="match status" value="3"/>
</dbReference>
<dbReference type="SUPFAM" id="SSF103637">
    <property type="entry name" value="CCHHC domain"/>
    <property type="match status" value="4"/>
</dbReference>
<gene>
    <name evidence="11" type="primary">MYT1L</name>
    <name evidence="11" type="ORF">TNCT_6961</name>
</gene>
<dbReference type="GO" id="GO:0005634">
    <property type="term" value="C:nucleus"/>
    <property type="evidence" value="ECO:0007669"/>
    <property type="project" value="UniProtKB-SubCell"/>
</dbReference>
<keyword evidence="7" id="KW-0805">Transcription regulation</keyword>
<comment type="subcellular location">
    <subcellularLocation>
        <location evidence="1">Nucleus</location>
    </subcellularLocation>
</comment>
<feature type="compositionally biased region" description="Basic and acidic residues" evidence="10">
    <location>
        <begin position="164"/>
        <end position="187"/>
    </location>
</feature>
<dbReference type="PROSITE" id="PS51802">
    <property type="entry name" value="ZF_CCHHC"/>
    <property type="match status" value="3"/>
</dbReference>
<evidence type="ECO:0000313" key="12">
    <source>
        <dbReference type="Proteomes" id="UP000887116"/>
    </source>
</evidence>
<name>A0A8X6HGG7_TRICU</name>
<feature type="compositionally biased region" description="Basic and acidic residues" evidence="10">
    <location>
        <begin position="100"/>
        <end position="118"/>
    </location>
</feature>
<feature type="compositionally biased region" description="Basic and acidic residues" evidence="10">
    <location>
        <begin position="45"/>
        <end position="68"/>
    </location>
</feature>
<evidence type="ECO:0000256" key="8">
    <source>
        <dbReference type="ARBA" id="ARBA00023163"/>
    </source>
</evidence>
<dbReference type="InterPro" id="IPR002515">
    <property type="entry name" value="Znf_C2H2C"/>
</dbReference>
<dbReference type="Proteomes" id="UP000887116">
    <property type="component" value="Unassembled WGS sequence"/>
</dbReference>
<feature type="region of interest" description="Disordered" evidence="10">
    <location>
        <begin position="1203"/>
        <end position="1225"/>
    </location>
</feature>
<dbReference type="GO" id="GO:0007399">
    <property type="term" value="P:nervous system development"/>
    <property type="evidence" value="ECO:0007669"/>
    <property type="project" value="UniProtKB-KW"/>
</dbReference>
<feature type="compositionally biased region" description="Low complexity" evidence="10">
    <location>
        <begin position="945"/>
        <end position="976"/>
    </location>
</feature>
<feature type="compositionally biased region" description="Low complexity" evidence="10">
    <location>
        <begin position="865"/>
        <end position="892"/>
    </location>
</feature>
<comment type="caution">
    <text evidence="11">The sequence shown here is derived from an EMBL/GenBank/DDBJ whole genome shotgun (WGS) entry which is preliminary data.</text>
</comment>
<evidence type="ECO:0000313" key="11">
    <source>
        <dbReference type="EMBL" id="GFR23327.1"/>
    </source>
</evidence>
<evidence type="ECO:0000256" key="4">
    <source>
        <dbReference type="ARBA" id="ARBA00022737"/>
    </source>
</evidence>
<dbReference type="PANTHER" id="PTHR10816:SF15">
    <property type="entry name" value="MYELIN TRANSCRIPTION FACTOR 1-LIKE PROTEIN"/>
    <property type="match status" value="1"/>
</dbReference>
<evidence type="ECO:0000256" key="6">
    <source>
        <dbReference type="ARBA" id="ARBA00022833"/>
    </source>
</evidence>
<dbReference type="PANTHER" id="PTHR10816">
    <property type="entry name" value="MYELIN TRANSCRIPTION FACTOR 1-RELATED"/>
    <property type="match status" value="1"/>
</dbReference>
<feature type="region of interest" description="Disordered" evidence="10">
    <location>
        <begin position="1005"/>
        <end position="1029"/>
    </location>
</feature>
<evidence type="ECO:0000256" key="1">
    <source>
        <dbReference type="ARBA" id="ARBA00004123"/>
    </source>
</evidence>
<evidence type="ECO:0000256" key="2">
    <source>
        <dbReference type="ARBA" id="ARBA00010194"/>
    </source>
</evidence>
<dbReference type="Gene3D" id="4.10.320.30">
    <property type="match status" value="4"/>
</dbReference>
<dbReference type="OrthoDB" id="6434144at2759"/>